<feature type="compositionally biased region" description="Basic and acidic residues" evidence="1">
    <location>
        <begin position="22"/>
        <end position="32"/>
    </location>
</feature>
<organism evidence="2 3">
    <name type="scientific">Pleurodeles waltl</name>
    <name type="common">Iberian ribbed newt</name>
    <dbReference type="NCBI Taxonomy" id="8319"/>
    <lineage>
        <taxon>Eukaryota</taxon>
        <taxon>Metazoa</taxon>
        <taxon>Chordata</taxon>
        <taxon>Craniata</taxon>
        <taxon>Vertebrata</taxon>
        <taxon>Euteleostomi</taxon>
        <taxon>Amphibia</taxon>
        <taxon>Batrachia</taxon>
        <taxon>Caudata</taxon>
        <taxon>Salamandroidea</taxon>
        <taxon>Salamandridae</taxon>
        <taxon>Pleurodelinae</taxon>
        <taxon>Pleurodeles</taxon>
    </lineage>
</organism>
<reference evidence="2" key="1">
    <citation type="journal article" date="2022" name="bioRxiv">
        <title>Sequencing and chromosome-scale assembly of the giantPleurodeles waltlgenome.</title>
        <authorList>
            <person name="Brown T."/>
            <person name="Elewa A."/>
            <person name="Iarovenko S."/>
            <person name="Subramanian E."/>
            <person name="Araus A.J."/>
            <person name="Petzold A."/>
            <person name="Susuki M."/>
            <person name="Suzuki K.-i.T."/>
            <person name="Hayashi T."/>
            <person name="Toyoda A."/>
            <person name="Oliveira C."/>
            <person name="Osipova E."/>
            <person name="Leigh N.D."/>
            <person name="Simon A."/>
            <person name="Yun M.H."/>
        </authorList>
    </citation>
    <scope>NUCLEOTIDE SEQUENCE</scope>
    <source>
        <strain evidence="2">20211129_DDA</strain>
        <tissue evidence="2">Liver</tissue>
    </source>
</reference>
<dbReference type="AlphaFoldDB" id="A0AAV7TB79"/>
<evidence type="ECO:0000313" key="3">
    <source>
        <dbReference type="Proteomes" id="UP001066276"/>
    </source>
</evidence>
<sequence>MDENNSINDSSVYEDDASNIDTSDHSGVDDNHYQNNDNHLFVVNEVNDDDNAVMDETVFGNENLDGKSINTVLLSQSTKISSGLMLSMTLLVAPSTTGKETVLE</sequence>
<evidence type="ECO:0000256" key="1">
    <source>
        <dbReference type="SAM" id="MobiDB-lite"/>
    </source>
</evidence>
<name>A0AAV7TB79_PLEWA</name>
<dbReference type="Proteomes" id="UP001066276">
    <property type="component" value="Chromosome 4_1"/>
</dbReference>
<proteinExistence type="predicted"/>
<accession>A0AAV7TB79</accession>
<gene>
    <name evidence="2" type="ORF">NDU88_005649</name>
</gene>
<evidence type="ECO:0000313" key="2">
    <source>
        <dbReference type="EMBL" id="KAJ1173823.1"/>
    </source>
</evidence>
<protein>
    <submittedName>
        <fullName evidence="2">Uncharacterized protein</fullName>
    </submittedName>
</protein>
<feature type="compositionally biased region" description="Polar residues" evidence="1">
    <location>
        <begin position="1"/>
        <end position="11"/>
    </location>
</feature>
<feature type="region of interest" description="Disordered" evidence="1">
    <location>
        <begin position="1"/>
        <end position="35"/>
    </location>
</feature>
<dbReference type="EMBL" id="JANPWB010000007">
    <property type="protein sequence ID" value="KAJ1173823.1"/>
    <property type="molecule type" value="Genomic_DNA"/>
</dbReference>
<keyword evidence="3" id="KW-1185">Reference proteome</keyword>
<comment type="caution">
    <text evidence="2">The sequence shown here is derived from an EMBL/GenBank/DDBJ whole genome shotgun (WGS) entry which is preliminary data.</text>
</comment>